<evidence type="ECO:0000313" key="2">
    <source>
        <dbReference type="EMBL" id="KAE9047569.1"/>
    </source>
</evidence>
<keyword evidence="4" id="KW-1185">Reference proteome</keyword>
<dbReference type="Proteomes" id="UP000434957">
    <property type="component" value="Unassembled WGS sequence"/>
</dbReference>
<evidence type="ECO:0000256" key="1">
    <source>
        <dbReference type="SAM" id="MobiDB-lite"/>
    </source>
</evidence>
<organism evidence="2 5">
    <name type="scientific">Phytophthora rubi</name>
    <dbReference type="NCBI Taxonomy" id="129364"/>
    <lineage>
        <taxon>Eukaryota</taxon>
        <taxon>Sar</taxon>
        <taxon>Stramenopiles</taxon>
        <taxon>Oomycota</taxon>
        <taxon>Peronosporomycetes</taxon>
        <taxon>Peronosporales</taxon>
        <taxon>Peronosporaceae</taxon>
        <taxon>Phytophthora</taxon>
    </lineage>
</organism>
<evidence type="ECO:0000313" key="5">
    <source>
        <dbReference type="Proteomes" id="UP000435112"/>
    </source>
</evidence>
<dbReference type="AlphaFoldDB" id="A0A6A3P4U9"/>
<comment type="caution">
    <text evidence="2">The sequence shown here is derived from an EMBL/GenBank/DDBJ whole genome shotgun (WGS) entry which is preliminary data.</text>
</comment>
<dbReference type="Proteomes" id="UP000435112">
    <property type="component" value="Unassembled WGS sequence"/>
</dbReference>
<sequence length="35" mass="4335">MEPDLHLTHREQQRARYQDKHLQRRREKIGHGAKD</sequence>
<feature type="region of interest" description="Disordered" evidence="1">
    <location>
        <begin position="1"/>
        <end position="35"/>
    </location>
</feature>
<feature type="compositionally biased region" description="Basic and acidic residues" evidence="1">
    <location>
        <begin position="1"/>
        <end position="21"/>
    </location>
</feature>
<proteinExistence type="predicted"/>
<accession>A0A6A3P4U9</accession>
<gene>
    <name evidence="2" type="ORF">PR002_g960</name>
    <name evidence="3" type="ORF">PR003_g1036</name>
</gene>
<reference evidence="2 5" key="1">
    <citation type="submission" date="2018-09" db="EMBL/GenBank/DDBJ databases">
        <title>Genomic investigation of the strawberry pathogen Phytophthora fragariae indicates pathogenicity is determined by transcriptional variation in three key races.</title>
        <authorList>
            <person name="Adams T.M."/>
            <person name="Armitage A.D."/>
            <person name="Sobczyk M.K."/>
            <person name="Bates H.J."/>
            <person name="Dunwell J.M."/>
            <person name="Nellist C.F."/>
            <person name="Harrison R.J."/>
        </authorList>
    </citation>
    <scope>NUCLEOTIDE SEQUENCE [LARGE SCALE GENOMIC DNA]</scope>
    <source>
        <strain evidence="2 5">SCRP324</strain>
        <strain evidence="3 4">SCRP333</strain>
    </source>
</reference>
<evidence type="ECO:0000313" key="4">
    <source>
        <dbReference type="Proteomes" id="UP000434957"/>
    </source>
</evidence>
<dbReference type="EMBL" id="QXFU01000025">
    <property type="protein sequence ID" value="KAE9047569.1"/>
    <property type="molecule type" value="Genomic_DNA"/>
</dbReference>
<evidence type="ECO:0000313" key="3">
    <source>
        <dbReference type="EMBL" id="KAE9358923.1"/>
    </source>
</evidence>
<name>A0A6A3P4U9_9STRA</name>
<protein>
    <submittedName>
        <fullName evidence="2">Uncharacterized protein</fullName>
    </submittedName>
</protein>
<dbReference type="EMBL" id="QXFT01000026">
    <property type="protein sequence ID" value="KAE9358923.1"/>
    <property type="molecule type" value="Genomic_DNA"/>
</dbReference>